<proteinExistence type="predicted"/>
<reference evidence="3 4" key="1">
    <citation type="submission" date="2018-06" db="EMBL/GenBank/DDBJ databases">
        <authorList>
            <person name="Zhirakovskaya E."/>
        </authorList>
    </citation>
    <scope>NUCLEOTIDE SEQUENCE [LARGE SCALE GENOMIC DNA]</scope>
    <source>
        <strain evidence="3 4">LY3</strain>
    </source>
</reference>
<dbReference type="GO" id="GO:0016758">
    <property type="term" value="F:hexosyltransferase activity"/>
    <property type="evidence" value="ECO:0007669"/>
    <property type="project" value="TreeGrafter"/>
</dbReference>
<evidence type="ECO:0000259" key="1">
    <source>
        <dbReference type="Pfam" id="PF00534"/>
    </source>
</evidence>
<evidence type="ECO:0000259" key="2">
    <source>
        <dbReference type="Pfam" id="PF13579"/>
    </source>
</evidence>
<evidence type="ECO:0000313" key="3">
    <source>
        <dbReference type="EMBL" id="RAI72633.1"/>
    </source>
</evidence>
<gene>
    <name evidence="3" type="ORF">DOZ80_03585</name>
</gene>
<name>A0A327ND68_PSEFL</name>
<organism evidence="3 4">
    <name type="scientific">Pseudomonas fluorescens</name>
    <dbReference type="NCBI Taxonomy" id="294"/>
    <lineage>
        <taxon>Bacteria</taxon>
        <taxon>Pseudomonadati</taxon>
        <taxon>Pseudomonadota</taxon>
        <taxon>Gammaproteobacteria</taxon>
        <taxon>Pseudomonadales</taxon>
        <taxon>Pseudomonadaceae</taxon>
        <taxon>Pseudomonas</taxon>
    </lineage>
</organism>
<feature type="domain" description="Glycosyl transferase family 1" evidence="1">
    <location>
        <begin position="218"/>
        <end position="382"/>
    </location>
</feature>
<dbReference type="AlphaFoldDB" id="A0A327ND68"/>
<feature type="domain" description="Glycosyltransferase subfamily 4-like N-terminal" evidence="2">
    <location>
        <begin position="21"/>
        <end position="201"/>
    </location>
</feature>
<protein>
    <submittedName>
        <fullName evidence="3">Uncharacterized protein</fullName>
    </submittedName>
</protein>
<evidence type="ECO:0000313" key="4">
    <source>
        <dbReference type="Proteomes" id="UP000249493"/>
    </source>
</evidence>
<dbReference type="Pfam" id="PF00534">
    <property type="entry name" value="Glycos_transf_1"/>
    <property type="match status" value="1"/>
</dbReference>
<dbReference type="EMBL" id="QLIN01000001">
    <property type="protein sequence ID" value="RAI72633.1"/>
    <property type="molecule type" value="Genomic_DNA"/>
</dbReference>
<comment type="caution">
    <text evidence="3">The sequence shown here is derived from an EMBL/GenBank/DDBJ whole genome shotgun (WGS) entry which is preliminary data.</text>
</comment>
<dbReference type="Proteomes" id="UP000249493">
    <property type="component" value="Unassembled WGS sequence"/>
</dbReference>
<accession>A0A327ND68</accession>
<dbReference type="CDD" id="cd03794">
    <property type="entry name" value="GT4_WbuB-like"/>
    <property type="match status" value="1"/>
</dbReference>
<dbReference type="InterPro" id="IPR028098">
    <property type="entry name" value="Glyco_trans_4-like_N"/>
</dbReference>
<dbReference type="Pfam" id="PF13579">
    <property type="entry name" value="Glyco_trans_4_4"/>
    <property type="match status" value="1"/>
</dbReference>
<dbReference type="RefSeq" id="WP_111280321.1">
    <property type="nucleotide sequence ID" value="NZ_QLIN01000001.1"/>
</dbReference>
<sequence length="413" mass="46785">MKVCMVYQYYQGHASPGHSLVYELTQFLADRGHEMTVVSGETGYMRSETITRPWHKRLMRWEQDGLVKVMRTYTYSQLHKSYLGRLLSFLSFSLTCPLGLLSMSRPDVVIASSPPIFPMFSVWLVCKIRRIPLVLEVRDIWPESAVQMGVLRNRRLIAIMSWIERVLYDKSRRIVALTEGIQQNIRDRGWEHEKVELVTCGVNFDLLHPDEQLRCETRQRMGWKDRKVVLYFGALGEANNSTVILRAADVLRSEPQVLFVLVGDGMMSRTLKEMARDMGLSNVLFLDPVPKQQANAYLNAADICLVTLQDIPLFEGAIPTKLLDYMACAKPVLCGVRGEAQRIMEQAGAGLAFAPDDEKGLARSVLELCSDPLRSGDMGKNGLAYVRQFYSAQASQSKMEGILYDVVREFDAA</sequence>
<dbReference type="Gene3D" id="3.40.50.2000">
    <property type="entry name" value="Glycogen Phosphorylase B"/>
    <property type="match status" value="2"/>
</dbReference>
<dbReference type="SUPFAM" id="SSF53756">
    <property type="entry name" value="UDP-Glycosyltransferase/glycogen phosphorylase"/>
    <property type="match status" value="1"/>
</dbReference>
<dbReference type="InterPro" id="IPR001296">
    <property type="entry name" value="Glyco_trans_1"/>
</dbReference>
<dbReference type="InterPro" id="IPR050194">
    <property type="entry name" value="Glycosyltransferase_grp1"/>
</dbReference>
<dbReference type="PANTHER" id="PTHR45947:SF3">
    <property type="entry name" value="SULFOQUINOVOSYL TRANSFERASE SQD2"/>
    <property type="match status" value="1"/>
</dbReference>
<dbReference type="PANTHER" id="PTHR45947">
    <property type="entry name" value="SULFOQUINOVOSYL TRANSFERASE SQD2"/>
    <property type="match status" value="1"/>
</dbReference>